<name>A0A655FD95_MYCTX</name>
<proteinExistence type="predicted"/>
<gene>
    <name evidence="1" type="ORF">ERS027646_04175</name>
</gene>
<dbReference type="AlphaFoldDB" id="A0A655FD95"/>
<protein>
    <submittedName>
        <fullName evidence="1">Uncharacterized protein</fullName>
    </submittedName>
</protein>
<reference evidence="1 2" key="1">
    <citation type="submission" date="2015-03" db="EMBL/GenBank/DDBJ databases">
        <authorList>
            <consortium name="Pathogen Informatics"/>
        </authorList>
    </citation>
    <scope>NUCLEOTIDE SEQUENCE [LARGE SCALE GENOMIC DNA]</scope>
    <source>
        <strain evidence="1 2">Bir 172</strain>
    </source>
</reference>
<evidence type="ECO:0000313" key="1">
    <source>
        <dbReference type="EMBL" id="CKT81884.1"/>
    </source>
</evidence>
<dbReference type="EMBL" id="CNGE01001179">
    <property type="protein sequence ID" value="CKT81884.1"/>
    <property type="molecule type" value="Genomic_DNA"/>
</dbReference>
<accession>A0A655FD95</accession>
<organism evidence="1 2">
    <name type="scientific">Mycobacterium tuberculosis</name>
    <dbReference type="NCBI Taxonomy" id="1773"/>
    <lineage>
        <taxon>Bacteria</taxon>
        <taxon>Bacillati</taxon>
        <taxon>Actinomycetota</taxon>
        <taxon>Actinomycetes</taxon>
        <taxon>Mycobacteriales</taxon>
        <taxon>Mycobacteriaceae</taxon>
        <taxon>Mycobacterium</taxon>
        <taxon>Mycobacterium tuberculosis complex</taxon>
    </lineage>
</organism>
<dbReference type="Proteomes" id="UP000048948">
    <property type="component" value="Unassembled WGS sequence"/>
</dbReference>
<sequence length="148" mass="15073">MSSIRPSAKASSASKKRPLNTSSLALLGPAARVSRAIPSPLGIRPARISVAPNFTLSPLTRQSAARASVRPAPNAYPVMAATVGLGIAATASTACCRIRAAVSASCALNVRSSGMSSPAEKISWPPYRITAATSSRRPSSLAAATTSR</sequence>
<evidence type="ECO:0000313" key="2">
    <source>
        <dbReference type="Proteomes" id="UP000048948"/>
    </source>
</evidence>